<feature type="domain" description="BTB" evidence="6">
    <location>
        <begin position="142"/>
        <end position="211"/>
    </location>
</feature>
<comment type="pathway">
    <text evidence="3">Protein modification; protein ubiquitination.</text>
</comment>
<sequence length="553" mass="62668">MKDFNSDLFDPGTVMDSSSSDYSRSASSSDADFGFAFNDSNFSDRILRIEIMGDPVEARPDSDGCTTIADWARHRKRRREDIKKDNVVDLTLLPDEQILNGNQPDMDDFVPSENQDEDAVAMVEEPPSGDEAANSNDSNWNMDCSAVVRVRTLHISSPILAAKSPFFYKLFSNGMRESEQRHVALRINASEEAALMELLNFMYSNTLSITSPPALLDVLMAADKFEVASCMRYCSRLLRNIPMTPESALLYLELPSTVLMADAVQPLTVAAKQYLASRYKDITKFQEEVMGLPLAGIEAILSSDELQVASEDAVYDFVLKWVRTQYPKLEERREVLGTRLARLIRFPYMTCRKLKKVLTCNDFDHDVASKLVLEALFFKAEAPHRQRILAAESASFNRLFVERAYKYRPVKVVEFELPRQQCVVYLDLKREECANLFPSGRVYSQAFHLGGQGFFLSAHCNMDQQSSFHCFGLFLGMQEKGSVSFAVDYEFAARSRPTEEFVSKYKGNYVFTGGKAVGYRNLFAIPWTTFMAEDSLYFINGALHLRAELTIRH</sequence>
<dbReference type="GO" id="GO:0012505">
    <property type="term" value="C:endomembrane system"/>
    <property type="evidence" value="ECO:0007669"/>
    <property type="project" value="UniProtKB-SubCell"/>
</dbReference>
<dbReference type="GO" id="GO:0042803">
    <property type="term" value="F:protein homodimerization activity"/>
    <property type="evidence" value="ECO:0007669"/>
    <property type="project" value="UniProtKB-ARBA"/>
</dbReference>
<dbReference type="Pfam" id="PF00651">
    <property type="entry name" value="BTB"/>
    <property type="match status" value="1"/>
</dbReference>
<feature type="compositionally biased region" description="Low complexity" evidence="5">
    <location>
        <begin position="16"/>
        <end position="31"/>
    </location>
</feature>
<dbReference type="SMR" id="I1JRW6"/>
<dbReference type="GO" id="GO:0046982">
    <property type="term" value="F:protein heterodimerization activity"/>
    <property type="evidence" value="ECO:0007669"/>
    <property type="project" value="UniProtKB-ARBA"/>
</dbReference>
<accession>I1JRW6</accession>
<dbReference type="OrthoDB" id="45365at2759"/>
<dbReference type="EnsemblPlants" id="KRH68857">
    <property type="protein sequence ID" value="KRH68857"/>
    <property type="gene ID" value="GLYMA_03G254800"/>
</dbReference>
<dbReference type="SUPFAM" id="SSF54695">
    <property type="entry name" value="POZ domain"/>
    <property type="match status" value="1"/>
</dbReference>
<dbReference type="GO" id="GO:0010114">
    <property type="term" value="P:response to red light"/>
    <property type="evidence" value="ECO:0000318"/>
    <property type="project" value="GO_Central"/>
</dbReference>
<dbReference type="PaxDb" id="3847-GLYMA03G41570.1"/>
<dbReference type="Gene3D" id="3.30.710.10">
    <property type="entry name" value="Potassium Channel Kv1.1, Chain A"/>
    <property type="match status" value="1"/>
</dbReference>
<comment type="function">
    <text evidence="1">May act as a substrate-specific adapter of an E3 ubiquitin-protein ligase complex (CUL3-RBX1-BTB) which mediates the ubiquitination and subsequent proteasomal degradation of target proteins.</text>
</comment>
<dbReference type="KEGG" id="gmx:100818740"/>
<dbReference type="GO" id="GO:0005634">
    <property type="term" value="C:nucleus"/>
    <property type="evidence" value="ECO:0000318"/>
    <property type="project" value="GO_Central"/>
</dbReference>
<dbReference type="FunFam" id="1.25.40.420:FF:000008">
    <property type="entry name" value="BTB/POZ domain-containing protein POB1"/>
    <property type="match status" value="1"/>
</dbReference>
<dbReference type="PROSITE" id="PS50097">
    <property type="entry name" value="BTB"/>
    <property type="match status" value="1"/>
</dbReference>
<dbReference type="SMART" id="SM00875">
    <property type="entry name" value="BACK"/>
    <property type="match status" value="1"/>
</dbReference>
<dbReference type="RefSeq" id="XP_003521793.1">
    <property type="nucleotide sequence ID" value="XM_003521745.5"/>
</dbReference>
<gene>
    <name evidence="8" type="primary">LOC100818740</name>
    <name evidence="7" type="ORF">GLYMA_03G254800</name>
</gene>
<dbReference type="eggNOG" id="ENOG502QT6M">
    <property type="taxonomic scope" value="Eukaryota"/>
</dbReference>
<evidence type="ECO:0000256" key="2">
    <source>
        <dbReference type="ARBA" id="ARBA00004184"/>
    </source>
</evidence>
<dbReference type="InterPro" id="IPR000210">
    <property type="entry name" value="BTB/POZ_dom"/>
</dbReference>
<dbReference type="InterPro" id="IPR011333">
    <property type="entry name" value="SKP1/BTB/POZ_sf"/>
</dbReference>
<dbReference type="PANTHER" id="PTHR46336">
    <property type="entry name" value="OS02G0260700 PROTEIN"/>
    <property type="match status" value="1"/>
</dbReference>
<dbReference type="FunCoup" id="I1JRW6">
    <property type="interactions" value="2741"/>
</dbReference>
<keyword evidence="4" id="KW-0833">Ubl conjugation pathway</keyword>
<evidence type="ECO:0000313" key="9">
    <source>
        <dbReference type="Proteomes" id="UP000008827"/>
    </source>
</evidence>
<dbReference type="GeneID" id="100818740"/>
<dbReference type="SMART" id="SM00225">
    <property type="entry name" value="BTB"/>
    <property type="match status" value="1"/>
</dbReference>
<dbReference type="Gene3D" id="1.25.40.420">
    <property type="match status" value="1"/>
</dbReference>
<keyword evidence="9" id="KW-1185">Reference proteome</keyword>
<reference evidence="8" key="2">
    <citation type="submission" date="2018-02" db="UniProtKB">
        <authorList>
            <consortium name="EnsemblPlants"/>
        </authorList>
    </citation>
    <scope>IDENTIFICATION</scope>
    <source>
        <strain evidence="8">Williams 82</strain>
    </source>
</reference>
<dbReference type="AlphaFoldDB" id="I1JRW6"/>
<dbReference type="Proteomes" id="UP000008827">
    <property type="component" value="Chromosome 3"/>
</dbReference>
<dbReference type="InterPro" id="IPR011705">
    <property type="entry name" value="BACK"/>
</dbReference>
<comment type="subcellular location">
    <subcellularLocation>
        <location evidence="2">Endomembrane system</location>
        <topology evidence="2">Peripheral membrane protein</topology>
    </subcellularLocation>
</comment>
<dbReference type="STRING" id="3847.I1JRW6"/>
<proteinExistence type="predicted"/>
<dbReference type="Pfam" id="PF07707">
    <property type="entry name" value="BACK"/>
    <property type="match status" value="1"/>
</dbReference>
<dbReference type="OMA" id="RIIPMTP"/>
<protein>
    <recommendedName>
        <fullName evidence="6">BTB domain-containing protein</fullName>
    </recommendedName>
</protein>
<evidence type="ECO:0000259" key="6">
    <source>
        <dbReference type="PROSITE" id="PS50097"/>
    </source>
</evidence>
<evidence type="ECO:0000256" key="5">
    <source>
        <dbReference type="SAM" id="MobiDB-lite"/>
    </source>
</evidence>
<dbReference type="Gramene" id="KRH68857">
    <property type="protein sequence ID" value="KRH68857"/>
    <property type="gene ID" value="GLYMA_03G254800"/>
</dbReference>
<dbReference type="InterPro" id="IPR045890">
    <property type="entry name" value="POB1-like"/>
</dbReference>
<dbReference type="SUPFAM" id="SSF49599">
    <property type="entry name" value="TRAF domain-like"/>
    <property type="match status" value="1"/>
</dbReference>
<evidence type="ECO:0000256" key="3">
    <source>
        <dbReference type="ARBA" id="ARBA00004906"/>
    </source>
</evidence>
<feature type="region of interest" description="Disordered" evidence="5">
    <location>
        <begin position="1"/>
        <end position="31"/>
    </location>
</feature>
<dbReference type="CDD" id="cd18186">
    <property type="entry name" value="BTB_POZ_ZBTB_KLHL-like"/>
    <property type="match status" value="1"/>
</dbReference>
<organism evidence="7">
    <name type="scientific">Glycine max</name>
    <name type="common">Soybean</name>
    <name type="synonym">Glycine hispida</name>
    <dbReference type="NCBI Taxonomy" id="3847"/>
    <lineage>
        <taxon>Eukaryota</taxon>
        <taxon>Viridiplantae</taxon>
        <taxon>Streptophyta</taxon>
        <taxon>Embryophyta</taxon>
        <taxon>Tracheophyta</taxon>
        <taxon>Spermatophyta</taxon>
        <taxon>Magnoliopsida</taxon>
        <taxon>eudicotyledons</taxon>
        <taxon>Gunneridae</taxon>
        <taxon>Pentapetalae</taxon>
        <taxon>rosids</taxon>
        <taxon>fabids</taxon>
        <taxon>Fabales</taxon>
        <taxon>Fabaceae</taxon>
        <taxon>Papilionoideae</taxon>
        <taxon>50 kb inversion clade</taxon>
        <taxon>NPAAA clade</taxon>
        <taxon>indigoferoid/millettioid clade</taxon>
        <taxon>Phaseoleae</taxon>
        <taxon>Glycine</taxon>
        <taxon>Glycine subgen. Soja</taxon>
    </lineage>
</organism>
<evidence type="ECO:0000313" key="8">
    <source>
        <dbReference type="EnsemblPlants" id="KRH68857"/>
    </source>
</evidence>
<reference evidence="7" key="3">
    <citation type="submission" date="2018-07" db="EMBL/GenBank/DDBJ databases">
        <title>WGS assembly of Glycine max.</title>
        <authorList>
            <person name="Schmutz J."/>
            <person name="Cannon S."/>
            <person name="Schlueter J."/>
            <person name="Ma J."/>
            <person name="Mitros T."/>
            <person name="Nelson W."/>
            <person name="Hyten D."/>
            <person name="Song Q."/>
            <person name="Thelen J."/>
            <person name="Cheng J."/>
            <person name="Xu D."/>
            <person name="Hellsten U."/>
            <person name="May G."/>
            <person name="Yu Y."/>
            <person name="Sakurai T."/>
            <person name="Umezawa T."/>
            <person name="Bhattacharyya M."/>
            <person name="Sandhu D."/>
            <person name="Valliyodan B."/>
            <person name="Lindquist E."/>
            <person name="Peto M."/>
            <person name="Grant D."/>
            <person name="Shu S."/>
            <person name="Goodstein D."/>
            <person name="Barry K."/>
            <person name="Futrell-Griggs M."/>
            <person name="Abernathy B."/>
            <person name="Du J."/>
            <person name="Tian Z."/>
            <person name="Zhu L."/>
            <person name="Gill N."/>
            <person name="Joshi T."/>
            <person name="Libault M."/>
            <person name="Sethuraman A."/>
            <person name="Zhang X."/>
            <person name="Shinozaki K."/>
            <person name="Nguyen H."/>
            <person name="Wing R."/>
            <person name="Cregan P."/>
            <person name="Specht J."/>
            <person name="Grimwood J."/>
            <person name="Rokhsar D."/>
            <person name="Stacey G."/>
            <person name="Shoemaker R."/>
            <person name="Jackson S."/>
        </authorList>
    </citation>
    <scope>NUCLEOTIDE SEQUENCE</scope>
    <source>
        <tissue evidence="7">Callus</tissue>
    </source>
</reference>
<evidence type="ECO:0000256" key="4">
    <source>
        <dbReference type="ARBA" id="ARBA00022786"/>
    </source>
</evidence>
<dbReference type="EMBL" id="CM000836">
    <property type="protein sequence ID" value="KRH68857.1"/>
    <property type="molecule type" value="Genomic_DNA"/>
</dbReference>
<name>I1JRW6_SOYBN</name>
<reference evidence="7 8" key="1">
    <citation type="journal article" date="2010" name="Nature">
        <title>Genome sequence of the palaeopolyploid soybean.</title>
        <authorList>
            <person name="Schmutz J."/>
            <person name="Cannon S.B."/>
            <person name="Schlueter J."/>
            <person name="Ma J."/>
            <person name="Mitros T."/>
            <person name="Nelson W."/>
            <person name="Hyten D.L."/>
            <person name="Song Q."/>
            <person name="Thelen J.J."/>
            <person name="Cheng J."/>
            <person name="Xu D."/>
            <person name="Hellsten U."/>
            <person name="May G.D."/>
            <person name="Yu Y."/>
            <person name="Sakurai T."/>
            <person name="Umezawa T."/>
            <person name="Bhattacharyya M.K."/>
            <person name="Sandhu D."/>
            <person name="Valliyodan B."/>
            <person name="Lindquist E."/>
            <person name="Peto M."/>
            <person name="Grant D."/>
            <person name="Shu S."/>
            <person name="Goodstein D."/>
            <person name="Barry K."/>
            <person name="Futrell-Griggs M."/>
            <person name="Abernathy B."/>
            <person name="Du J."/>
            <person name="Tian Z."/>
            <person name="Zhu L."/>
            <person name="Gill N."/>
            <person name="Joshi T."/>
            <person name="Libault M."/>
            <person name="Sethuraman A."/>
            <person name="Zhang X.-C."/>
            <person name="Shinozaki K."/>
            <person name="Nguyen H.T."/>
            <person name="Wing R.A."/>
            <person name="Cregan P."/>
            <person name="Specht J."/>
            <person name="Grimwood J."/>
            <person name="Rokhsar D."/>
            <person name="Stacey G."/>
            <person name="Shoemaker R.C."/>
            <person name="Jackson S.A."/>
        </authorList>
    </citation>
    <scope>NUCLEOTIDE SEQUENCE [LARGE SCALE GENOMIC DNA]</scope>
    <source>
        <strain evidence="8">cv. Williams 82</strain>
        <tissue evidence="7">Callus</tissue>
    </source>
</reference>
<dbReference type="FunFam" id="3.30.710.10:FF:000099">
    <property type="entry name" value="BTB/POZ domain-containing protein POB1"/>
    <property type="match status" value="1"/>
</dbReference>
<dbReference type="HOGENOM" id="CLU_024600_2_0_1"/>
<dbReference type="PANTHER" id="PTHR46336:SF3">
    <property type="entry name" value="BTB_POZ DOMAIN-CONTAINING PROTEIN POB1"/>
    <property type="match status" value="1"/>
</dbReference>
<evidence type="ECO:0000256" key="1">
    <source>
        <dbReference type="ARBA" id="ARBA00002668"/>
    </source>
</evidence>
<evidence type="ECO:0000313" key="7">
    <source>
        <dbReference type="EMBL" id="KRH68857.1"/>
    </source>
</evidence>